<accession>A0A8C9NAM4</accession>
<sequence>MKQRRTFIIPRRQDKQCCVLITTPLFCWLSFFHVIISVRLPRKGSKDTTISEMQNRF</sequence>
<dbReference type="Proteomes" id="UP000694409">
    <property type="component" value="Unassembled WGS sequence"/>
</dbReference>
<organism evidence="1 2">
    <name type="scientific">Serinus canaria</name>
    <name type="common">Island canary</name>
    <name type="synonym">Fringilla canaria</name>
    <dbReference type="NCBI Taxonomy" id="9135"/>
    <lineage>
        <taxon>Eukaryota</taxon>
        <taxon>Metazoa</taxon>
        <taxon>Chordata</taxon>
        <taxon>Craniata</taxon>
        <taxon>Vertebrata</taxon>
        <taxon>Euteleostomi</taxon>
        <taxon>Archelosauria</taxon>
        <taxon>Archosauria</taxon>
        <taxon>Dinosauria</taxon>
        <taxon>Saurischia</taxon>
        <taxon>Theropoda</taxon>
        <taxon>Coelurosauria</taxon>
        <taxon>Aves</taxon>
        <taxon>Neognathae</taxon>
        <taxon>Neoaves</taxon>
        <taxon>Telluraves</taxon>
        <taxon>Australaves</taxon>
        <taxon>Passeriformes</taxon>
        <taxon>Passeroidea</taxon>
        <taxon>Fringillidae</taxon>
        <taxon>Carduelinae</taxon>
        <taxon>Serinus</taxon>
    </lineage>
</organism>
<proteinExistence type="predicted"/>
<reference evidence="1" key="2">
    <citation type="submission" date="2025-09" db="UniProtKB">
        <authorList>
            <consortium name="Ensembl"/>
        </authorList>
    </citation>
    <scope>IDENTIFICATION</scope>
</reference>
<reference evidence="1" key="1">
    <citation type="submission" date="2025-08" db="UniProtKB">
        <authorList>
            <consortium name="Ensembl"/>
        </authorList>
    </citation>
    <scope>IDENTIFICATION</scope>
</reference>
<dbReference type="Ensembl" id="ENSSCAT00000017352.1">
    <property type="protein sequence ID" value="ENSSCAP00000015489.1"/>
    <property type="gene ID" value="ENSSCAG00000011351.1"/>
</dbReference>
<evidence type="ECO:0000313" key="1">
    <source>
        <dbReference type="Ensembl" id="ENSSCAP00000015489.1"/>
    </source>
</evidence>
<keyword evidence="2" id="KW-1185">Reference proteome</keyword>
<protein>
    <submittedName>
        <fullName evidence="1">Uncharacterized protein</fullName>
    </submittedName>
</protein>
<dbReference type="AlphaFoldDB" id="A0A8C9NAM4"/>
<evidence type="ECO:0000313" key="2">
    <source>
        <dbReference type="Proteomes" id="UP000694409"/>
    </source>
</evidence>
<name>A0A8C9NAM4_SERCA</name>